<evidence type="ECO:0000313" key="2">
    <source>
        <dbReference type="Proteomes" id="UP000273105"/>
    </source>
</evidence>
<sequence>MDDQYKEIMRINDIYTEDTIFYHYCSPETFLAICSGKKLRFSSLYQMNDHMGKQWGYNIWVEVINQLEHEKSIDLAFLKEITKIIFQESYFTLSLACCFSKDGDVLSQWRAYALDASGYSIGFSAKYLSKLPTRFIEVCYNKEEQKQIVENFIWYMYKRRIDNPNESKGHDSFIDLCVDFSVRLSGFKNSAFKEEQEIRMVHVIQIDRSDSKNPRYTFGGGIENGEKCKEYKINFRMNGSTPTPFIDIDFYHDINPIKEVILGPKNNSREIDVSLAINSLDFKNVKVKKSEASYR</sequence>
<dbReference type="InterPro" id="IPR021352">
    <property type="entry name" value="DUF2971"/>
</dbReference>
<proteinExistence type="predicted"/>
<comment type="caution">
    <text evidence="1">The sequence shown here is derived from an EMBL/GenBank/DDBJ whole genome shotgun (WGS) entry which is preliminary data.</text>
</comment>
<dbReference type="RefSeq" id="WP_121532503.1">
    <property type="nucleotide sequence ID" value="NZ_RCHE01000025.1"/>
</dbReference>
<dbReference type="Proteomes" id="UP000273105">
    <property type="component" value="Unassembled WGS sequence"/>
</dbReference>
<organism evidence="1 2">
    <name type="scientific">Acinetobacter cumulans</name>
    <dbReference type="NCBI Taxonomy" id="2136182"/>
    <lineage>
        <taxon>Bacteria</taxon>
        <taxon>Pseudomonadati</taxon>
        <taxon>Pseudomonadota</taxon>
        <taxon>Gammaproteobacteria</taxon>
        <taxon>Moraxellales</taxon>
        <taxon>Moraxellaceae</taxon>
        <taxon>Acinetobacter</taxon>
    </lineage>
</organism>
<reference evidence="1 2" key="1">
    <citation type="submission" date="2018-09" db="EMBL/GenBank/DDBJ databases">
        <title>The draft genome of Acinetobacter sp. strains.</title>
        <authorList>
            <person name="Qin J."/>
            <person name="Feng Y."/>
            <person name="Zong Z."/>
        </authorList>
    </citation>
    <scope>NUCLEOTIDE SEQUENCE [LARGE SCALE GENOMIC DNA]</scope>
    <source>
        <strain evidence="1 2">WCHAc060001</strain>
    </source>
</reference>
<dbReference type="EMBL" id="RCHE01000025">
    <property type="protein sequence ID" value="RLL43254.1"/>
    <property type="molecule type" value="Genomic_DNA"/>
</dbReference>
<dbReference type="Pfam" id="PF11185">
    <property type="entry name" value="DUF2971"/>
    <property type="match status" value="1"/>
</dbReference>
<protein>
    <submittedName>
        <fullName evidence="1">DUF2971 domain-containing protein</fullName>
    </submittedName>
</protein>
<gene>
    <name evidence="1" type="ORF">D9K79_11080</name>
</gene>
<evidence type="ECO:0000313" key="1">
    <source>
        <dbReference type="EMBL" id="RLL43254.1"/>
    </source>
</evidence>
<keyword evidence="2" id="KW-1185">Reference proteome</keyword>
<name>A0ABX9U4V9_9GAMM</name>
<accession>A0ABX9U4V9</accession>